<name>B0DVA4_LACBS</name>
<dbReference type="GeneID" id="6083525"/>
<dbReference type="InterPro" id="IPR006357">
    <property type="entry name" value="HAD-SF_hydro_IIA"/>
</dbReference>
<proteinExistence type="predicted"/>
<gene>
    <name evidence="1" type="ORF">LACBIDRAFT_333220</name>
</gene>
<organism evidence="2">
    <name type="scientific">Laccaria bicolor (strain S238N-H82 / ATCC MYA-4686)</name>
    <name type="common">Bicoloured deceiver</name>
    <name type="synonym">Laccaria laccata var. bicolor</name>
    <dbReference type="NCBI Taxonomy" id="486041"/>
    <lineage>
        <taxon>Eukaryota</taxon>
        <taxon>Fungi</taxon>
        <taxon>Dikarya</taxon>
        <taxon>Basidiomycota</taxon>
        <taxon>Agaricomycotina</taxon>
        <taxon>Agaricomycetes</taxon>
        <taxon>Agaricomycetidae</taxon>
        <taxon>Agaricales</taxon>
        <taxon>Agaricineae</taxon>
        <taxon>Hydnangiaceae</taxon>
        <taxon>Laccaria</taxon>
    </lineage>
</organism>
<reference evidence="1 2" key="1">
    <citation type="journal article" date="2008" name="Nature">
        <title>The genome of Laccaria bicolor provides insights into mycorrhizal symbiosis.</title>
        <authorList>
            <person name="Martin F."/>
            <person name="Aerts A."/>
            <person name="Ahren D."/>
            <person name="Brun A."/>
            <person name="Danchin E.G.J."/>
            <person name="Duchaussoy F."/>
            <person name="Gibon J."/>
            <person name="Kohler A."/>
            <person name="Lindquist E."/>
            <person name="Pereda V."/>
            <person name="Salamov A."/>
            <person name="Shapiro H.J."/>
            <person name="Wuyts J."/>
            <person name="Blaudez D."/>
            <person name="Buee M."/>
            <person name="Brokstein P."/>
            <person name="Canbaeck B."/>
            <person name="Cohen D."/>
            <person name="Courty P.E."/>
            <person name="Coutinho P.M."/>
            <person name="Delaruelle C."/>
            <person name="Detter J.C."/>
            <person name="Deveau A."/>
            <person name="DiFazio S."/>
            <person name="Duplessis S."/>
            <person name="Fraissinet-Tachet L."/>
            <person name="Lucic E."/>
            <person name="Frey-Klett P."/>
            <person name="Fourrey C."/>
            <person name="Feussner I."/>
            <person name="Gay G."/>
            <person name="Grimwood J."/>
            <person name="Hoegger P.J."/>
            <person name="Jain P."/>
            <person name="Kilaru S."/>
            <person name="Labbe J."/>
            <person name="Lin Y.C."/>
            <person name="Legue V."/>
            <person name="Le Tacon F."/>
            <person name="Marmeisse R."/>
            <person name="Melayah D."/>
            <person name="Montanini B."/>
            <person name="Muratet M."/>
            <person name="Nehls U."/>
            <person name="Niculita-Hirzel H."/>
            <person name="Oudot-Le Secq M.P."/>
            <person name="Peter M."/>
            <person name="Quesneville H."/>
            <person name="Rajashekar B."/>
            <person name="Reich M."/>
            <person name="Rouhier N."/>
            <person name="Schmutz J."/>
            <person name="Yin T."/>
            <person name="Chalot M."/>
            <person name="Henrissat B."/>
            <person name="Kuees U."/>
            <person name="Lucas S."/>
            <person name="Van de Peer Y."/>
            <person name="Podila G.K."/>
            <person name="Polle A."/>
            <person name="Pukkila P.J."/>
            <person name="Richardson P.M."/>
            <person name="Rouze P."/>
            <person name="Sanders I.R."/>
            <person name="Stajich J.E."/>
            <person name="Tunlid A."/>
            <person name="Tuskan G."/>
            <person name="Grigoriev I.V."/>
        </authorList>
    </citation>
    <scope>NUCLEOTIDE SEQUENCE [LARGE SCALE GENOMIC DNA]</scope>
    <source>
        <strain evidence="2">S238N-H82 / ATCC MYA-4686</strain>
    </source>
</reference>
<accession>B0DVA4</accession>
<dbReference type="HOGENOM" id="CLU_043473_4_0_1"/>
<dbReference type="InterPro" id="IPR023214">
    <property type="entry name" value="HAD_sf"/>
</dbReference>
<dbReference type="SUPFAM" id="SSF56784">
    <property type="entry name" value="HAD-like"/>
    <property type="match status" value="1"/>
</dbReference>
<dbReference type="RefSeq" id="XP_001887829.1">
    <property type="nucleotide sequence ID" value="XM_001887794.1"/>
</dbReference>
<dbReference type="Pfam" id="PF13344">
    <property type="entry name" value="Hydrolase_6"/>
    <property type="match status" value="1"/>
</dbReference>
<dbReference type="EMBL" id="DS547138">
    <property type="protein sequence ID" value="EDR01477.1"/>
    <property type="molecule type" value="Genomic_DNA"/>
</dbReference>
<sequence>MSTTPTRPFIRALLVDVSGNLHVGSNPTPRAVEAFDLLRSSNVPFRLCSNTSKESTASLISRLKHMGFEIAPDEEGKRKEVWTSIGAVKQFIKNMGLQRPYLLLSDSAREEVSPGSDITDRIESEYDSVVIGLAPSVFDYSHLNAAFRILVGETQRAMSPSSLKSGFDLPLIATHKAKYIQTQFPPGLSLGPGPFVTALENASGRKAFVVGKPTKAFFEAVISNFLPSELPEDRSGKIAIIGDDVEADLGEGAIELGLWRILVKTGKYRPGDEEKPGVVPPDEVFESFAAFIDSLLLHPNDNCTAN</sequence>
<dbReference type="STRING" id="486041.B0DVA4"/>
<evidence type="ECO:0000313" key="2">
    <source>
        <dbReference type="Proteomes" id="UP000001194"/>
    </source>
</evidence>
<keyword evidence="2" id="KW-1185">Reference proteome</keyword>
<dbReference type="PANTHER" id="PTHR19288">
    <property type="entry name" value="4-NITROPHENYLPHOSPHATASE-RELATED"/>
    <property type="match status" value="1"/>
</dbReference>
<dbReference type="KEGG" id="lbc:LACBIDRAFT_333220"/>
<dbReference type="Gene3D" id="3.40.50.1000">
    <property type="entry name" value="HAD superfamily/HAD-like"/>
    <property type="match status" value="2"/>
</dbReference>
<dbReference type="GO" id="GO:0016791">
    <property type="term" value="F:phosphatase activity"/>
    <property type="evidence" value="ECO:0007669"/>
    <property type="project" value="TreeGrafter"/>
</dbReference>
<dbReference type="OrthoDB" id="426235at2759"/>
<dbReference type="InterPro" id="IPR036412">
    <property type="entry name" value="HAD-like_sf"/>
</dbReference>
<dbReference type="Proteomes" id="UP000001194">
    <property type="component" value="Unassembled WGS sequence"/>
</dbReference>
<protein>
    <submittedName>
        <fullName evidence="1">Predicted protein</fullName>
    </submittedName>
</protein>
<dbReference type="Pfam" id="PF13242">
    <property type="entry name" value="Hydrolase_like"/>
    <property type="match status" value="1"/>
</dbReference>
<dbReference type="InParanoid" id="B0DVA4"/>
<dbReference type="PANTHER" id="PTHR19288:SF46">
    <property type="entry name" value="HALOACID DEHALOGENASE-LIKE HYDROLASE DOMAIN-CONTAINING PROTEIN 2"/>
    <property type="match status" value="1"/>
</dbReference>
<evidence type="ECO:0000313" key="1">
    <source>
        <dbReference type="EMBL" id="EDR01477.1"/>
    </source>
</evidence>
<dbReference type="AlphaFoldDB" id="B0DVA4"/>
<dbReference type="GO" id="GO:0005737">
    <property type="term" value="C:cytoplasm"/>
    <property type="evidence" value="ECO:0007669"/>
    <property type="project" value="TreeGrafter"/>
</dbReference>